<keyword evidence="3 5" id="KW-0547">Nucleotide-binding</keyword>
<keyword evidence="4 5" id="KW-0067">ATP-binding</keyword>
<evidence type="ECO:0000256" key="1">
    <source>
        <dbReference type="ARBA" id="ARBA00005842"/>
    </source>
</evidence>
<organism evidence="8 9">
    <name type="scientific">Lophium mytilinum</name>
    <dbReference type="NCBI Taxonomy" id="390894"/>
    <lineage>
        <taxon>Eukaryota</taxon>
        <taxon>Fungi</taxon>
        <taxon>Dikarya</taxon>
        <taxon>Ascomycota</taxon>
        <taxon>Pezizomycotina</taxon>
        <taxon>Dothideomycetes</taxon>
        <taxon>Pleosporomycetidae</taxon>
        <taxon>Mytilinidiales</taxon>
        <taxon>Mytilinidiaceae</taxon>
        <taxon>Lophium</taxon>
    </lineage>
</organism>
<gene>
    <name evidence="8" type="ORF">BU16DRAFT_448215</name>
</gene>
<dbReference type="AlphaFoldDB" id="A0A6A6RCS9"/>
<dbReference type="InterPro" id="IPR018022">
    <property type="entry name" value="IPT"/>
</dbReference>
<name>A0A6A6RCS9_9PEZI</name>
<evidence type="ECO:0000313" key="8">
    <source>
        <dbReference type="EMBL" id="KAF2502186.1"/>
    </source>
</evidence>
<evidence type="ECO:0000256" key="6">
    <source>
        <dbReference type="RuleBase" id="RU003783"/>
    </source>
</evidence>
<comment type="catalytic activity">
    <reaction evidence="5 6">
        <text>adenosine(37) in tRNA + dimethylallyl diphosphate = N(6)-dimethylallyladenosine(37) in tRNA + diphosphate</text>
        <dbReference type="Rhea" id="RHEA:26482"/>
        <dbReference type="Rhea" id="RHEA-COMP:10162"/>
        <dbReference type="Rhea" id="RHEA-COMP:10375"/>
        <dbReference type="ChEBI" id="CHEBI:33019"/>
        <dbReference type="ChEBI" id="CHEBI:57623"/>
        <dbReference type="ChEBI" id="CHEBI:74411"/>
        <dbReference type="ChEBI" id="CHEBI:74415"/>
        <dbReference type="EC" id="2.5.1.75"/>
    </reaction>
</comment>
<accession>A0A6A6RCS9</accession>
<keyword evidence="5" id="KW-0963">Cytoplasm</keyword>
<evidence type="ECO:0000256" key="7">
    <source>
        <dbReference type="RuleBase" id="RU003785"/>
    </source>
</evidence>
<dbReference type="InterPro" id="IPR036236">
    <property type="entry name" value="Znf_C2H2_sf"/>
</dbReference>
<dbReference type="EMBL" id="MU004181">
    <property type="protein sequence ID" value="KAF2502186.1"/>
    <property type="molecule type" value="Genomic_DNA"/>
</dbReference>
<keyword evidence="9" id="KW-1185">Reference proteome</keyword>
<dbReference type="InterPro" id="IPR039657">
    <property type="entry name" value="Dimethylallyltransferase"/>
</dbReference>
<dbReference type="Gene3D" id="3.40.50.300">
    <property type="entry name" value="P-loop containing nucleotide triphosphate hydrolases"/>
    <property type="match status" value="1"/>
</dbReference>
<dbReference type="NCBIfam" id="TIGR00174">
    <property type="entry name" value="miaA"/>
    <property type="match status" value="1"/>
</dbReference>
<dbReference type="Pfam" id="PF01715">
    <property type="entry name" value="IPPT"/>
    <property type="match status" value="1"/>
</dbReference>
<dbReference type="InterPro" id="IPR030666">
    <property type="entry name" value="IPP_transferase_euk"/>
</dbReference>
<proteinExistence type="inferred from homology"/>
<comment type="function">
    <text evidence="5">Catalyzes the transfer of a dimethylallyl group onto the adenine at position 37.</text>
</comment>
<keyword evidence="5 6" id="KW-0819">tRNA processing</keyword>
<dbReference type="GO" id="GO:0005739">
    <property type="term" value="C:mitochondrion"/>
    <property type="evidence" value="ECO:0007669"/>
    <property type="project" value="TreeGrafter"/>
</dbReference>
<dbReference type="SUPFAM" id="SSF57667">
    <property type="entry name" value="beta-beta-alpha zinc fingers"/>
    <property type="match status" value="1"/>
</dbReference>
<dbReference type="PIRSF" id="PIRSF039110">
    <property type="entry name" value="IPP_transferase"/>
    <property type="match status" value="1"/>
</dbReference>
<dbReference type="GO" id="GO:0006400">
    <property type="term" value="P:tRNA modification"/>
    <property type="evidence" value="ECO:0007669"/>
    <property type="project" value="TreeGrafter"/>
</dbReference>
<dbReference type="Gene3D" id="1.10.20.140">
    <property type="match status" value="1"/>
</dbReference>
<dbReference type="OrthoDB" id="775260at2759"/>
<sequence>MLRPPQKPLVAIIGATGTGKSELAVEIARRFNGEIINGDAMQLYHGLPVITNKIPEVEQKGIPHHLLGCIGLEQETWTVGKFVDKALGVIEEIRSRNQLPVLVGGTHYYTQSLLFHDILADDTALSSSNNQHFPILDEPTDVILTKLQEVDPIMAERWHPTDRQKIRRSLELFLKTGKPASKIYEEQAIRRQAVVDADNPADDGEREGKSGGLTMTMRFPALIFWIHASREALCKRLDGRILKMLENGLLEEVSTLSIFREGQEAKGFAVDQTRGIWVSIGYKEFLAYRTALASGAADAQELARLKEAAVAHTQAATRQYANRQVKWIRIKLMNALAGAGQTTNIFLLDGTDLAIWDERVISPAMGITEKFLNGDSLPPPVDVSDIATELLKPKSEDLSQRRDLWGKKTCEVCGIVGTTVNDWEQHIKSRAHRRAVAIKEKKKVKEQMRERGLKMDAQKEVIDVLENHLDLFAEEQ</sequence>
<keyword evidence="2 5" id="KW-0808">Transferase</keyword>
<dbReference type="HAMAP" id="MF_00185">
    <property type="entry name" value="IPP_trans"/>
    <property type="match status" value="1"/>
</dbReference>
<evidence type="ECO:0000313" key="9">
    <source>
        <dbReference type="Proteomes" id="UP000799750"/>
    </source>
</evidence>
<dbReference type="GO" id="GO:0052381">
    <property type="term" value="F:tRNA dimethylallyltransferase activity"/>
    <property type="evidence" value="ECO:0007669"/>
    <property type="project" value="UniProtKB-UniRule"/>
</dbReference>
<evidence type="ECO:0000256" key="2">
    <source>
        <dbReference type="ARBA" id="ARBA00022679"/>
    </source>
</evidence>
<evidence type="ECO:0000256" key="4">
    <source>
        <dbReference type="ARBA" id="ARBA00022840"/>
    </source>
</evidence>
<dbReference type="GO" id="GO:0005524">
    <property type="term" value="F:ATP binding"/>
    <property type="evidence" value="ECO:0007669"/>
    <property type="project" value="UniProtKB-UniRule"/>
</dbReference>
<dbReference type="InterPro" id="IPR027417">
    <property type="entry name" value="P-loop_NTPase"/>
</dbReference>
<reference evidence="8" key="1">
    <citation type="journal article" date="2020" name="Stud. Mycol.">
        <title>101 Dothideomycetes genomes: a test case for predicting lifestyles and emergence of pathogens.</title>
        <authorList>
            <person name="Haridas S."/>
            <person name="Albert R."/>
            <person name="Binder M."/>
            <person name="Bloem J."/>
            <person name="Labutti K."/>
            <person name="Salamov A."/>
            <person name="Andreopoulos B."/>
            <person name="Baker S."/>
            <person name="Barry K."/>
            <person name="Bills G."/>
            <person name="Bluhm B."/>
            <person name="Cannon C."/>
            <person name="Castanera R."/>
            <person name="Culley D."/>
            <person name="Daum C."/>
            <person name="Ezra D."/>
            <person name="Gonzalez J."/>
            <person name="Henrissat B."/>
            <person name="Kuo A."/>
            <person name="Liang C."/>
            <person name="Lipzen A."/>
            <person name="Lutzoni F."/>
            <person name="Magnuson J."/>
            <person name="Mondo S."/>
            <person name="Nolan M."/>
            <person name="Ohm R."/>
            <person name="Pangilinan J."/>
            <person name="Park H.-J."/>
            <person name="Ramirez L."/>
            <person name="Alfaro M."/>
            <person name="Sun H."/>
            <person name="Tritt A."/>
            <person name="Yoshinaga Y."/>
            <person name="Zwiers L.-H."/>
            <person name="Turgeon B."/>
            <person name="Goodwin S."/>
            <person name="Spatafora J."/>
            <person name="Crous P."/>
            <person name="Grigoriev I."/>
        </authorList>
    </citation>
    <scope>NUCLEOTIDE SEQUENCE</scope>
    <source>
        <strain evidence="8">CBS 269.34</strain>
    </source>
</reference>
<protein>
    <recommendedName>
        <fullName evidence="5 6">tRNA dimethylallyltransferase</fullName>
        <ecNumber evidence="5 6">2.5.1.75</ecNumber>
    </recommendedName>
</protein>
<evidence type="ECO:0000256" key="3">
    <source>
        <dbReference type="ARBA" id="ARBA00022741"/>
    </source>
</evidence>
<dbReference type="PANTHER" id="PTHR11088">
    <property type="entry name" value="TRNA DIMETHYLALLYLTRANSFERASE"/>
    <property type="match status" value="1"/>
</dbReference>
<dbReference type="SUPFAM" id="SSF52540">
    <property type="entry name" value="P-loop containing nucleoside triphosphate hydrolases"/>
    <property type="match status" value="2"/>
</dbReference>
<dbReference type="PANTHER" id="PTHR11088:SF89">
    <property type="entry name" value="TRNA DIMETHYLALLYLTRANSFERASE"/>
    <property type="match status" value="1"/>
</dbReference>
<comment type="similarity">
    <text evidence="1 5 7">Belongs to the IPP transferase family.</text>
</comment>
<dbReference type="EC" id="2.5.1.75" evidence="5 6"/>
<dbReference type="Gene3D" id="3.30.160.60">
    <property type="entry name" value="Classic Zinc Finger"/>
    <property type="match status" value="1"/>
</dbReference>
<dbReference type="Proteomes" id="UP000799750">
    <property type="component" value="Unassembled WGS sequence"/>
</dbReference>
<evidence type="ECO:0000256" key="5">
    <source>
        <dbReference type="PIRNR" id="PIRNR039110"/>
    </source>
</evidence>